<protein>
    <submittedName>
        <fullName evidence="4">ANK_REP_REGION domain-containing protein</fullName>
    </submittedName>
</protein>
<dbReference type="SUPFAM" id="SSF52935">
    <property type="entry name" value="PK C-terminal domain-like"/>
    <property type="match status" value="1"/>
</dbReference>
<evidence type="ECO:0000313" key="4">
    <source>
        <dbReference type="WBParaSite" id="maker-unitig_16989-snap-gene-0.2-mRNA-1"/>
    </source>
</evidence>
<dbReference type="AlphaFoldDB" id="A0A1I8F2Y9"/>
<accession>A0A1I8F2Y9</accession>
<name>A0A1I8F2Y9_9PLAT</name>
<dbReference type="Gene3D" id="1.25.40.20">
    <property type="entry name" value="Ankyrin repeat-containing domain"/>
    <property type="match status" value="2"/>
</dbReference>
<dbReference type="InterPro" id="IPR036918">
    <property type="entry name" value="Pyrv_Knase_C_sf"/>
</dbReference>
<dbReference type="PROSITE" id="PS50297">
    <property type="entry name" value="ANK_REP_REGION"/>
    <property type="match status" value="1"/>
</dbReference>
<sequence length="357" mass="38634">MGPKDEQIETFTSATAAVSAAMTNGAAAIIVVTTTGKRPHSLWLVTDRLRKNATTGLRTWTGGSTHTLQFAVRSKFVKPGERVVICTGWHAGQTNTVRLVVVPAEEFMSSPLHIVRSSQVFNVSSKQQQPREVAPNQPNLPAAKSAGSGLGRKPYRQAGNCPTATGSRLPSGAPLDGKGNTALHAGVYDWAKRKIVCLLLEAGANPTSAAKRARLALCACLLASPKCDYLLRNSDGRKLPARAVGRAAPKQSDLQNGKRASQQPLQQLIGAARRQAHAARIGAWTLPSSCWHRRLSRPRHRRSQPAARVRARGEADFTPLMFAVYHGHLPLARCLLDHGADVWRRRYVRLDGAALGR</sequence>
<keyword evidence="3" id="KW-1185">Reference proteome</keyword>
<dbReference type="Proteomes" id="UP000095280">
    <property type="component" value="Unplaced"/>
</dbReference>
<organism evidence="3 4">
    <name type="scientific">Macrostomum lignano</name>
    <dbReference type="NCBI Taxonomy" id="282301"/>
    <lineage>
        <taxon>Eukaryota</taxon>
        <taxon>Metazoa</taxon>
        <taxon>Spiralia</taxon>
        <taxon>Lophotrochozoa</taxon>
        <taxon>Platyhelminthes</taxon>
        <taxon>Rhabditophora</taxon>
        <taxon>Macrostomorpha</taxon>
        <taxon>Macrostomida</taxon>
        <taxon>Macrostomidae</taxon>
        <taxon>Macrostomum</taxon>
    </lineage>
</organism>
<keyword evidence="1" id="KW-0040">ANK repeat</keyword>
<dbReference type="SMART" id="SM00248">
    <property type="entry name" value="ANK"/>
    <property type="match status" value="2"/>
</dbReference>
<feature type="repeat" description="ANK" evidence="1">
    <location>
        <begin position="315"/>
        <end position="342"/>
    </location>
</feature>
<feature type="region of interest" description="Disordered" evidence="2">
    <location>
        <begin position="125"/>
        <end position="173"/>
    </location>
</feature>
<dbReference type="WBParaSite" id="maker-unitig_16989-snap-gene-0.2-mRNA-1">
    <property type="protein sequence ID" value="maker-unitig_16989-snap-gene-0.2-mRNA-1"/>
    <property type="gene ID" value="maker-unitig_16989-snap-gene-0.2"/>
</dbReference>
<evidence type="ECO:0000313" key="3">
    <source>
        <dbReference type="Proteomes" id="UP000095280"/>
    </source>
</evidence>
<dbReference type="PROSITE" id="PS50088">
    <property type="entry name" value="ANK_REPEAT"/>
    <property type="match status" value="2"/>
</dbReference>
<dbReference type="InterPro" id="IPR036770">
    <property type="entry name" value="Ankyrin_rpt-contain_sf"/>
</dbReference>
<dbReference type="SUPFAM" id="SSF48403">
    <property type="entry name" value="Ankyrin repeat"/>
    <property type="match status" value="1"/>
</dbReference>
<feature type="repeat" description="ANK" evidence="1">
    <location>
        <begin position="178"/>
        <end position="211"/>
    </location>
</feature>
<evidence type="ECO:0000256" key="2">
    <source>
        <dbReference type="SAM" id="MobiDB-lite"/>
    </source>
</evidence>
<reference evidence="4" key="1">
    <citation type="submission" date="2016-11" db="UniProtKB">
        <authorList>
            <consortium name="WormBaseParasite"/>
        </authorList>
    </citation>
    <scope>IDENTIFICATION</scope>
</reference>
<dbReference type="Pfam" id="PF00023">
    <property type="entry name" value="Ank"/>
    <property type="match status" value="2"/>
</dbReference>
<dbReference type="InterPro" id="IPR002110">
    <property type="entry name" value="Ankyrin_rpt"/>
</dbReference>
<evidence type="ECO:0000256" key="1">
    <source>
        <dbReference type="PROSITE-ProRule" id="PRU00023"/>
    </source>
</evidence>
<proteinExistence type="predicted"/>
<dbReference type="Gene3D" id="3.40.1380.20">
    <property type="entry name" value="Pyruvate kinase, C-terminal domain"/>
    <property type="match status" value="1"/>
</dbReference>